<name>A0ABD1F4U1_HYPHA</name>
<gene>
    <name evidence="1" type="ORF">ABEB36_002179</name>
</gene>
<dbReference type="AlphaFoldDB" id="A0ABD1F4U1"/>
<dbReference type="EMBL" id="JBDJPC010000002">
    <property type="protein sequence ID" value="KAL1512616.1"/>
    <property type="molecule type" value="Genomic_DNA"/>
</dbReference>
<keyword evidence="2" id="KW-1185">Reference proteome</keyword>
<evidence type="ECO:0000313" key="1">
    <source>
        <dbReference type="EMBL" id="KAL1512616.1"/>
    </source>
</evidence>
<protein>
    <submittedName>
        <fullName evidence="1">Uncharacterized protein</fullName>
    </submittedName>
</protein>
<reference evidence="1 2" key="1">
    <citation type="submission" date="2024-05" db="EMBL/GenBank/DDBJ databases">
        <title>Genetic variation in Jamaican populations of the coffee berry borer (Hypothenemus hampei).</title>
        <authorList>
            <person name="Errbii M."/>
            <person name="Myrie A."/>
        </authorList>
    </citation>
    <scope>NUCLEOTIDE SEQUENCE [LARGE SCALE GENOMIC DNA]</scope>
    <source>
        <strain evidence="1">JA-Hopewell-2020-01-JO</strain>
        <tissue evidence="1">Whole body</tissue>
    </source>
</reference>
<comment type="caution">
    <text evidence="1">The sequence shown here is derived from an EMBL/GenBank/DDBJ whole genome shotgun (WGS) entry which is preliminary data.</text>
</comment>
<proteinExistence type="predicted"/>
<sequence>MSDNTYFIETQLVGRNRSRVGVDYSHSKVKSVTFKYYGNENGKRMEMCTTALCQILTMTRGEINRLCALQFLNKAPRDLRRFNPKVHAEQSEVQEKIMDLVLTLPQKDTHYGGKQCYLQLDFRLDIKILHQMFVKKL</sequence>
<evidence type="ECO:0000313" key="2">
    <source>
        <dbReference type="Proteomes" id="UP001566132"/>
    </source>
</evidence>
<dbReference type="Proteomes" id="UP001566132">
    <property type="component" value="Unassembled WGS sequence"/>
</dbReference>
<organism evidence="1 2">
    <name type="scientific">Hypothenemus hampei</name>
    <name type="common">Coffee berry borer</name>
    <dbReference type="NCBI Taxonomy" id="57062"/>
    <lineage>
        <taxon>Eukaryota</taxon>
        <taxon>Metazoa</taxon>
        <taxon>Ecdysozoa</taxon>
        <taxon>Arthropoda</taxon>
        <taxon>Hexapoda</taxon>
        <taxon>Insecta</taxon>
        <taxon>Pterygota</taxon>
        <taxon>Neoptera</taxon>
        <taxon>Endopterygota</taxon>
        <taxon>Coleoptera</taxon>
        <taxon>Polyphaga</taxon>
        <taxon>Cucujiformia</taxon>
        <taxon>Curculionidae</taxon>
        <taxon>Scolytinae</taxon>
        <taxon>Hypothenemus</taxon>
    </lineage>
</organism>
<accession>A0ABD1F4U1</accession>